<proteinExistence type="inferred from homology"/>
<keyword evidence="2" id="KW-0808">Transferase</keyword>
<dbReference type="EMBL" id="KN847335">
    <property type="protein sequence ID" value="KIW44133.1"/>
    <property type="molecule type" value="Genomic_DNA"/>
</dbReference>
<sequence length="290" mass="31993">MASSQSPVHAPPHVLELLSELHQRSIDQEAAIAGDRKNITSETEDQYEARGTTTGGGGDESRTKFDQLMLDKFIALDQDKCEFMYQLINAMGATNVVEAGTSFGVSTIYLALAVAQTKAATGKPGTVIATEKETSKAEVARRYWARCGAQVEEQIDLRVGDLRETLKVDLPVIDLLLLDSKYPYLVYLLLPFSTCLVLSSLVYTEIPPFNDGRLTPLKLPVWTPMVLPTLKTVLPRLRHGAVVLADNTISSAKGYEEFLTFVRNPENGFRNMTLPFNNGFEMSVYLPKSG</sequence>
<evidence type="ECO:0000256" key="4">
    <source>
        <dbReference type="ARBA" id="ARBA00023453"/>
    </source>
</evidence>
<protein>
    <recommendedName>
        <fullName evidence="8">O-methyltransferase</fullName>
    </recommendedName>
</protein>
<dbReference type="GeneID" id="27357241"/>
<reference evidence="6 7" key="1">
    <citation type="submission" date="2015-01" db="EMBL/GenBank/DDBJ databases">
        <title>The Genome Sequence of Exophiala oligosperma CBS72588.</title>
        <authorList>
            <consortium name="The Broad Institute Genomics Platform"/>
            <person name="Cuomo C."/>
            <person name="de Hoog S."/>
            <person name="Gorbushina A."/>
            <person name="Stielow B."/>
            <person name="Teixiera M."/>
            <person name="Abouelleil A."/>
            <person name="Chapman S.B."/>
            <person name="Priest M."/>
            <person name="Young S.K."/>
            <person name="Wortman J."/>
            <person name="Nusbaum C."/>
            <person name="Birren B."/>
        </authorList>
    </citation>
    <scope>NUCLEOTIDE SEQUENCE [LARGE SCALE GENOMIC DNA]</scope>
    <source>
        <strain evidence="6 7">CBS 72588</strain>
    </source>
</reference>
<evidence type="ECO:0000313" key="6">
    <source>
        <dbReference type="EMBL" id="KIW44133.1"/>
    </source>
</evidence>
<dbReference type="InterPro" id="IPR029063">
    <property type="entry name" value="SAM-dependent_MTases_sf"/>
</dbReference>
<gene>
    <name evidence="6" type="ORF">PV06_05167</name>
</gene>
<evidence type="ECO:0000256" key="2">
    <source>
        <dbReference type="ARBA" id="ARBA00022679"/>
    </source>
</evidence>
<organism evidence="6 7">
    <name type="scientific">Exophiala oligosperma</name>
    <dbReference type="NCBI Taxonomy" id="215243"/>
    <lineage>
        <taxon>Eukaryota</taxon>
        <taxon>Fungi</taxon>
        <taxon>Dikarya</taxon>
        <taxon>Ascomycota</taxon>
        <taxon>Pezizomycotina</taxon>
        <taxon>Eurotiomycetes</taxon>
        <taxon>Chaetothyriomycetidae</taxon>
        <taxon>Chaetothyriales</taxon>
        <taxon>Herpotrichiellaceae</taxon>
        <taxon>Exophiala</taxon>
    </lineage>
</organism>
<accession>A0A0D2DMF0</accession>
<evidence type="ECO:0000256" key="3">
    <source>
        <dbReference type="ARBA" id="ARBA00022691"/>
    </source>
</evidence>
<comment type="similarity">
    <text evidence="4">Belongs to the class I-like SAM-binding methyltransferase superfamily. Cation-dependent O-methyltransferase family.</text>
</comment>
<evidence type="ECO:0008006" key="8">
    <source>
        <dbReference type="Google" id="ProtNLM"/>
    </source>
</evidence>
<keyword evidence="1" id="KW-0489">Methyltransferase</keyword>
<dbReference type="VEuPathDB" id="FungiDB:PV06_05167"/>
<dbReference type="RefSeq" id="XP_016264349.1">
    <property type="nucleotide sequence ID" value="XM_016406143.1"/>
</dbReference>
<dbReference type="Gene3D" id="3.40.50.150">
    <property type="entry name" value="Vaccinia Virus protein VP39"/>
    <property type="match status" value="1"/>
</dbReference>
<evidence type="ECO:0000313" key="7">
    <source>
        <dbReference type="Proteomes" id="UP000053342"/>
    </source>
</evidence>
<dbReference type="Proteomes" id="UP000053342">
    <property type="component" value="Unassembled WGS sequence"/>
</dbReference>
<dbReference type="STRING" id="215243.A0A0D2DMF0"/>
<dbReference type="AlphaFoldDB" id="A0A0D2DMF0"/>
<evidence type="ECO:0000256" key="5">
    <source>
        <dbReference type="SAM" id="MobiDB-lite"/>
    </source>
</evidence>
<name>A0A0D2DMF0_9EURO</name>
<dbReference type="PANTHER" id="PTHR43167">
    <property type="entry name" value="PUTATIVE (AFU_ORTHOLOGUE AFUA_6G01830)-RELATED"/>
    <property type="match status" value="1"/>
</dbReference>
<evidence type="ECO:0000256" key="1">
    <source>
        <dbReference type="ARBA" id="ARBA00022603"/>
    </source>
</evidence>
<dbReference type="PANTHER" id="PTHR43167:SF1">
    <property type="entry name" value="PUTATIVE (AFU_ORTHOLOGUE AFUA_6G01830)-RELATED"/>
    <property type="match status" value="1"/>
</dbReference>
<dbReference type="OrthoDB" id="4863010at2759"/>
<keyword evidence="3" id="KW-0949">S-adenosyl-L-methionine</keyword>
<feature type="region of interest" description="Disordered" evidence="5">
    <location>
        <begin position="30"/>
        <end position="61"/>
    </location>
</feature>
<dbReference type="GO" id="GO:0032259">
    <property type="term" value="P:methylation"/>
    <property type="evidence" value="ECO:0007669"/>
    <property type="project" value="UniProtKB-KW"/>
</dbReference>
<dbReference type="Pfam" id="PF01596">
    <property type="entry name" value="Methyltransf_3"/>
    <property type="match status" value="1"/>
</dbReference>
<dbReference type="GO" id="GO:0008171">
    <property type="term" value="F:O-methyltransferase activity"/>
    <property type="evidence" value="ECO:0007669"/>
    <property type="project" value="InterPro"/>
</dbReference>
<keyword evidence="7" id="KW-1185">Reference proteome</keyword>
<dbReference type="InterPro" id="IPR002935">
    <property type="entry name" value="SAM_O-MeTrfase"/>
</dbReference>
<dbReference type="SUPFAM" id="SSF53335">
    <property type="entry name" value="S-adenosyl-L-methionine-dependent methyltransferases"/>
    <property type="match status" value="1"/>
</dbReference>